<proteinExistence type="predicted"/>
<reference evidence="1" key="1">
    <citation type="submission" date="2015-07" db="EMBL/GenBank/DDBJ databases">
        <title>MeaNS - Measles Nucleotide Surveillance Program.</title>
        <authorList>
            <person name="Tran T."/>
            <person name="Druce J."/>
        </authorList>
    </citation>
    <scope>NUCLEOTIDE SEQUENCE</scope>
    <source>
        <strain evidence="1">UCB-OBI-ISO-001</strain>
        <tissue evidence="1">Gonad</tissue>
    </source>
</reference>
<organism evidence="1">
    <name type="scientific">Octopus bimaculoides</name>
    <name type="common">California two-spotted octopus</name>
    <dbReference type="NCBI Taxonomy" id="37653"/>
    <lineage>
        <taxon>Eukaryota</taxon>
        <taxon>Metazoa</taxon>
        <taxon>Spiralia</taxon>
        <taxon>Lophotrochozoa</taxon>
        <taxon>Mollusca</taxon>
        <taxon>Cephalopoda</taxon>
        <taxon>Coleoidea</taxon>
        <taxon>Octopodiformes</taxon>
        <taxon>Octopoda</taxon>
        <taxon>Incirrata</taxon>
        <taxon>Octopodidae</taxon>
        <taxon>Octopus</taxon>
    </lineage>
</organism>
<gene>
    <name evidence="1" type="ORF">OCBIM_22032264mg</name>
</gene>
<dbReference type="EMBL" id="KQ421507">
    <property type="protein sequence ID" value="KOF77293.1"/>
    <property type="molecule type" value="Genomic_DNA"/>
</dbReference>
<sequence>MKKTTDICLLSLNTNNEKASVLSLNLLDITAKFHSNHTQLSYENKDDIK</sequence>
<accession>A0A0L8GK27</accession>
<name>A0A0L8GK27_OCTBM</name>
<evidence type="ECO:0000313" key="1">
    <source>
        <dbReference type="EMBL" id="KOF77293.1"/>
    </source>
</evidence>
<protein>
    <submittedName>
        <fullName evidence="1">Uncharacterized protein</fullName>
    </submittedName>
</protein>
<dbReference type="AlphaFoldDB" id="A0A0L8GK27"/>